<dbReference type="AlphaFoldDB" id="A0A835NX09"/>
<name>A0A835NX09_9PASS</name>
<dbReference type="GO" id="GO:0005829">
    <property type="term" value="C:cytosol"/>
    <property type="evidence" value="ECO:0007669"/>
    <property type="project" value="TreeGrafter"/>
</dbReference>
<evidence type="ECO:0000313" key="3">
    <source>
        <dbReference type="EMBL" id="KAG0122959.1"/>
    </source>
</evidence>
<keyword evidence="5" id="KW-1185">Reference proteome</keyword>
<reference evidence="4" key="3">
    <citation type="submission" date="2022-01" db="EMBL/GenBank/DDBJ databases">
        <authorList>
            <person name="Rubenstein D.R."/>
        </authorList>
    </citation>
    <scope>NUCLEOTIDE SEQUENCE</scope>
    <source>
        <strain evidence="4">SS15</strain>
        <tissue evidence="4">Liver</tissue>
    </source>
</reference>
<evidence type="ECO:0000313" key="5">
    <source>
        <dbReference type="Proteomes" id="UP000618051"/>
    </source>
</evidence>
<dbReference type="Proteomes" id="UP000618051">
    <property type="component" value="Unassembled WGS sequence"/>
</dbReference>
<dbReference type="EMBL" id="JADDUC010000032">
    <property type="protein sequence ID" value="KAG0122959.1"/>
    <property type="molecule type" value="Genomic_DNA"/>
</dbReference>
<dbReference type="InterPro" id="IPR042800">
    <property type="entry name" value="Map3k7cl"/>
</dbReference>
<evidence type="ECO:0000313" key="4">
    <source>
        <dbReference type="EMBL" id="KAI1242348.1"/>
    </source>
</evidence>
<accession>A0A835NX09</accession>
<comment type="caution">
    <text evidence="3">The sequence shown here is derived from an EMBL/GenBank/DDBJ whole genome shotgun (WGS) entry which is preliminary data.</text>
</comment>
<reference evidence="4 5" key="2">
    <citation type="journal article" date="2021" name="J. Hered.">
        <title>Feather Gene Expression Elucidates the Developmental Basis of Plumage Iridescence in African Starlings.</title>
        <authorList>
            <person name="Rubenstein D.R."/>
            <person name="Corvelo A."/>
            <person name="MacManes M.D."/>
            <person name="Maia R."/>
            <person name="Narzisi G."/>
            <person name="Rousaki A."/>
            <person name="Vandenabeele P."/>
            <person name="Shawkey M.D."/>
            <person name="Solomon J."/>
        </authorList>
    </citation>
    <scope>NUCLEOTIDE SEQUENCE [LARGE SCALE GENOMIC DNA]</scope>
    <source>
        <strain evidence="4">SS15</strain>
    </source>
</reference>
<gene>
    <name evidence="4" type="ORF">IHE44_0005883</name>
    <name evidence="3" type="ORF">IHE44_008279</name>
</gene>
<feature type="region of interest" description="Disordered" evidence="2">
    <location>
        <begin position="1"/>
        <end position="23"/>
    </location>
</feature>
<evidence type="ECO:0008006" key="6">
    <source>
        <dbReference type="Google" id="ProtNLM"/>
    </source>
</evidence>
<keyword evidence="1" id="KW-0175">Coiled coil</keyword>
<evidence type="ECO:0000256" key="2">
    <source>
        <dbReference type="SAM" id="MobiDB-lite"/>
    </source>
</evidence>
<dbReference type="OrthoDB" id="8866809at2759"/>
<dbReference type="GO" id="GO:0005634">
    <property type="term" value="C:nucleus"/>
    <property type="evidence" value="ECO:0007669"/>
    <property type="project" value="TreeGrafter"/>
</dbReference>
<dbReference type="PANTHER" id="PTHR47140">
    <property type="entry name" value="MAP3K7 C-TERMINAL-LIKE PROTEIN"/>
    <property type="match status" value="1"/>
</dbReference>
<proteinExistence type="predicted"/>
<feature type="coiled-coil region" evidence="1">
    <location>
        <begin position="174"/>
        <end position="225"/>
    </location>
</feature>
<organism evidence="3">
    <name type="scientific">Lamprotornis superbus</name>
    <dbReference type="NCBI Taxonomy" id="245042"/>
    <lineage>
        <taxon>Eukaryota</taxon>
        <taxon>Metazoa</taxon>
        <taxon>Chordata</taxon>
        <taxon>Craniata</taxon>
        <taxon>Vertebrata</taxon>
        <taxon>Euteleostomi</taxon>
        <taxon>Archelosauria</taxon>
        <taxon>Archosauria</taxon>
        <taxon>Dinosauria</taxon>
        <taxon>Saurischia</taxon>
        <taxon>Theropoda</taxon>
        <taxon>Coelurosauria</taxon>
        <taxon>Aves</taxon>
        <taxon>Neognathae</taxon>
        <taxon>Neoaves</taxon>
        <taxon>Telluraves</taxon>
        <taxon>Australaves</taxon>
        <taxon>Passeriformes</taxon>
        <taxon>Sturnidae</taxon>
        <taxon>Lamprotornis</taxon>
    </lineage>
</organism>
<dbReference type="EMBL" id="JADDUC020000002">
    <property type="protein sequence ID" value="KAI1242348.1"/>
    <property type="molecule type" value="Genomic_DNA"/>
</dbReference>
<evidence type="ECO:0000256" key="1">
    <source>
        <dbReference type="SAM" id="Coils"/>
    </source>
</evidence>
<reference evidence="3" key="1">
    <citation type="submission" date="2020-10" db="EMBL/GenBank/DDBJ databases">
        <title>Feather gene expression reveals the developmental basis of iridescence in African starlings.</title>
        <authorList>
            <person name="Rubenstein D.R."/>
        </authorList>
    </citation>
    <scope>NUCLEOTIDE SEQUENCE</scope>
    <source>
        <strain evidence="3">SS15</strain>
        <tissue evidence="3">Liver</tissue>
    </source>
</reference>
<dbReference type="PANTHER" id="PTHR47140:SF1">
    <property type="entry name" value="MAP3K7 C-TERMINAL-LIKE PROTEIN"/>
    <property type="match status" value="1"/>
</dbReference>
<protein>
    <recommendedName>
        <fullName evidence="6">MAP3K7 C-terminal-like protein</fullName>
    </recommendedName>
</protein>
<sequence>MVRKKLSSQETATNPTLPPPPPPSYIFCLTSSHLPTLLHKGNDKPRQWLALDYTSADTPLSEVQLDWGSMGGRTRQHCHESRLAEGAMAGSKQLEQTSKNIDSSAHMITTARVPADKPVRIAFSLNDSPDDASPENFSLAFPELDQQLQPLPPCHDSKESMQVYKQHCKIAEEYHEVKKEIALLEERKKELIARLEQVEKESMDAAQLAKEYAELTEENRTLKLAQTQCSGVLKDMPTKDWFEKVPGFDPFKGGRHTETVGSVAHLVCGPVNAHPQSPEHQELLEETAFTGALG</sequence>